<dbReference type="EMBL" id="JABZEC010000007">
    <property type="protein sequence ID" value="NVY97004.1"/>
    <property type="molecule type" value="Genomic_DNA"/>
</dbReference>
<comment type="catalytic activity">
    <reaction evidence="8 9 10">
        <text>2-[(2R,5Z)-2-carboxy-4-methylthiazol-5(2H)-ylidene]ethyl phosphate + 4-amino-2-methyl-5-(diphosphooxymethyl)pyrimidine + 2 H(+) = thiamine phosphate + CO2 + diphosphate</text>
        <dbReference type="Rhea" id="RHEA:47844"/>
        <dbReference type="ChEBI" id="CHEBI:15378"/>
        <dbReference type="ChEBI" id="CHEBI:16526"/>
        <dbReference type="ChEBI" id="CHEBI:33019"/>
        <dbReference type="ChEBI" id="CHEBI:37575"/>
        <dbReference type="ChEBI" id="CHEBI:57841"/>
        <dbReference type="ChEBI" id="CHEBI:62899"/>
        <dbReference type="EC" id="2.5.1.3"/>
    </reaction>
</comment>
<feature type="binding site" evidence="9">
    <location>
        <begin position="39"/>
        <end position="43"/>
    </location>
    <ligand>
        <name>4-amino-2-methyl-5-(diphosphooxymethyl)pyrimidine</name>
        <dbReference type="ChEBI" id="CHEBI:57841"/>
    </ligand>
</feature>
<dbReference type="PANTHER" id="PTHR20857:SF15">
    <property type="entry name" value="THIAMINE-PHOSPHATE SYNTHASE"/>
    <property type="match status" value="1"/>
</dbReference>
<comment type="function">
    <text evidence="9">Condenses 4-methyl-5-(beta-hydroxyethyl)thiazole monophosphate (THZ-P) and 2-methyl-4-amino-5-hydroxymethyl pyrimidine pyrophosphate (HMP-PP) to form thiamine monophosphate (TMP).</text>
</comment>
<evidence type="ECO:0000256" key="7">
    <source>
        <dbReference type="ARBA" id="ARBA00047851"/>
    </source>
</evidence>
<feature type="binding site" evidence="9">
    <location>
        <begin position="136"/>
        <end position="138"/>
    </location>
    <ligand>
        <name>2-[(2R,5Z)-2-carboxy-4-methylthiazol-5(2H)-ylidene]ethyl phosphate</name>
        <dbReference type="ChEBI" id="CHEBI:62899"/>
    </ligand>
</feature>
<feature type="binding site" evidence="9">
    <location>
        <position position="91"/>
    </location>
    <ligand>
        <name>Mg(2+)</name>
        <dbReference type="ChEBI" id="CHEBI:18420"/>
    </ligand>
</feature>
<dbReference type="AlphaFoldDB" id="A0A850QYT4"/>
<evidence type="ECO:0000256" key="2">
    <source>
        <dbReference type="ARBA" id="ARBA00022679"/>
    </source>
</evidence>
<comment type="pathway">
    <text evidence="1 9 11">Cofactor biosynthesis; thiamine diphosphate biosynthesis; thiamine phosphate from 4-amino-2-methyl-5-diphosphomethylpyrimidine and 4-methyl-5-(2-phosphoethyl)-thiazole: step 1/1.</text>
</comment>
<dbReference type="FunFam" id="3.20.20.70:FF:000096">
    <property type="entry name" value="Thiamine-phosphate synthase"/>
    <property type="match status" value="1"/>
</dbReference>
<dbReference type="InterPro" id="IPR034291">
    <property type="entry name" value="TMP_synthase"/>
</dbReference>
<evidence type="ECO:0000259" key="12">
    <source>
        <dbReference type="Pfam" id="PF02581"/>
    </source>
</evidence>
<dbReference type="Pfam" id="PF02581">
    <property type="entry name" value="TMP-TENI"/>
    <property type="match status" value="1"/>
</dbReference>
<comment type="caution">
    <text evidence="13">The sequence shown here is derived from an EMBL/GenBank/DDBJ whole genome shotgun (WGS) entry which is preliminary data.</text>
</comment>
<evidence type="ECO:0000256" key="1">
    <source>
        <dbReference type="ARBA" id="ARBA00005165"/>
    </source>
</evidence>
<feature type="binding site" evidence="9">
    <location>
        <position position="110"/>
    </location>
    <ligand>
        <name>4-amino-2-methyl-5-(diphosphooxymethyl)pyrimidine</name>
        <dbReference type="ChEBI" id="CHEBI:57841"/>
    </ligand>
</feature>
<dbReference type="InterPro" id="IPR036206">
    <property type="entry name" value="ThiamineP_synth_sf"/>
</dbReference>
<keyword evidence="5 9" id="KW-0784">Thiamine biosynthesis</keyword>
<evidence type="ECO:0000256" key="8">
    <source>
        <dbReference type="ARBA" id="ARBA00047883"/>
    </source>
</evidence>
<evidence type="ECO:0000256" key="6">
    <source>
        <dbReference type="ARBA" id="ARBA00047334"/>
    </source>
</evidence>
<gene>
    <name evidence="9 13" type="primary">thiE</name>
    <name evidence="13" type="ORF">HU830_07555</name>
</gene>
<evidence type="ECO:0000256" key="9">
    <source>
        <dbReference type="HAMAP-Rule" id="MF_00097"/>
    </source>
</evidence>
<dbReference type="GO" id="GO:0009228">
    <property type="term" value="P:thiamine biosynthetic process"/>
    <property type="evidence" value="ECO:0007669"/>
    <property type="project" value="UniProtKB-KW"/>
</dbReference>
<dbReference type="GO" id="GO:0005737">
    <property type="term" value="C:cytoplasm"/>
    <property type="evidence" value="ECO:0007669"/>
    <property type="project" value="TreeGrafter"/>
</dbReference>
<dbReference type="NCBIfam" id="TIGR00693">
    <property type="entry name" value="thiE"/>
    <property type="match status" value="1"/>
</dbReference>
<feature type="binding site" evidence="9">
    <location>
        <position position="139"/>
    </location>
    <ligand>
        <name>4-amino-2-methyl-5-(diphosphooxymethyl)pyrimidine</name>
        <dbReference type="ChEBI" id="CHEBI:57841"/>
    </ligand>
</feature>
<dbReference type="PANTHER" id="PTHR20857">
    <property type="entry name" value="THIAMINE-PHOSPHATE PYROPHOSPHORYLASE"/>
    <property type="match status" value="1"/>
</dbReference>
<feature type="domain" description="Thiamine phosphate synthase/TenI" evidence="12">
    <location>
        <begin position="9"/>
        <end position="189"/>
    </location>
</feature>
<dbReference type="EC" id="2.5.1.3" evidence="9"/>
<dbReference type="CDD" id="cd00564">
    <property type="entry name" value="TMP_TenI"/>
    <property type="match status" value="1"/>
</dbReference>
<dbReference type="GO" id="GO:0004789">
    <property type="term" value="F:thiamine-phosphate diphosphorylase activity"/>
    <property type="evidence" value="ECO:0007669"/>
    <property type="project" value="UniProtKB-UniRule"/>
</dbReference>
<dbReference type="RefSeq" id="WP_176943170.1">
    <property type="nucleotide sequence ID" value="NZ_JABZEC010000007.1"/>
</dbReference>
<dbReference type="HAMAP" id="MF_00097">
    <property type="entry name" value="TMP_synthase"/>
    <property type="match status" value="1"/>
</dbReference>
<evidence type="ECO:0000256" key="4">
    <source>
        <dbReference type="ARBA" id="ARBA00022842"/>
    </source>
</evidence>
<evidence type="ECO:0000313" key="14">
    <source>
        <dbReference type="Proteomes" id="UP000563523"/>
    </source>
</evidence>
<dbReference type="GO" id="GO:0000287">
    <property type="term" value="F:magnesium ion binding"/>
    <property type="evidence" value="ECO:0007669"/>
    <property type="project" value="UniProtKB-UniRule"/>
</dbReference>
<feature type="binding site" evidence="9">
    <location>
        <position position="166"/>
    </location>
    <ligand>
        <name>2-[(2R,5Z)-2-carboxy-4-methylthiazol-5(2H)-ylidene]ethyl phosphate</name>
        <dbReference type="ChEBI" id="CHEBI:62899"/>
    </ligand>
</feature>
<dbReference type="Gene3D" id="3.20.20.70">
    <property type="entry name" value="Aldolase class I"/>
    <property type="match status" value="1"/>
</dbReference>
<dbReference type="InterPro" id="IPR022998">
    <property type="entry name" value="ThiamineP_synth_TenI"/>
</dbReference>
<dbReference type="UniPathway" id="UPA00060">
    <property type="reaction ID" value="UER00141"/>
</dbReference>
<keyword evidence="2 9" id="KW-0808">Transferase</keyword>
<sequence>MKLLLDYRLYLVTDRNLMTTPILTDAVQEALEGGVTLLQLREKQLAAADFLTEANTIKKLAHDYQVPLIINDNLEVAQASNADGLHIGQNDLPVHQARAALGPDKILGVSIQTVAEAQEAEKEGATYLGVGAMFNTNTKNDTIHVSHETLQAICQAVQIPIVVIGGIKRENISQFQQDPIQGFAVVSAILQQPDIQKASRELRQEIDRTLQ</sequence>
<comment type="catalytic activity">
    <reaction evidence="6 9 10">
        <text>4-methyl-5-(2-phosphooxyethyl)-thiazole + 4-amino-2-methyl-5-(diphosphooxymethyl)pyrimidine + H(+) = thiamine phosphate + diphosphate</text>
        <dbReference type="Rhea" id="RHEA:22328"/>
        <dbReference type="ChEBI" id="CHEBI:15378"/>
        <dbReference type="ChEBI" id="CHEBI:33019"/>
        <dbReference type="ChEBI" id="CHEBI:37575"/>
        <dbReference type="ChEBI" id="CHEBI:57841"/>
        <dbReference type="ChEBI" id="CHEBI:58296"/>
        <dbReference type="EC" id="2.5.1.3"/>
    </reaction>
</comment>
<proteinExistence type="inferred from homology"/>
<evidence type="ECO:0000256" key="11">
    <source>
        <dbReference type="RuleBase" id="RU004253"/>
    </source>
</evidence>
<evidence type="ECO:0000256" key="3">
    <source>
        <dbReference type="ARBA" id="ARBA00022723"/>
    </source>
</evidence>
<evidence type="ECO:0000313" key="13">
    <source>
        <dbReference type="EMBL" id="NVY97004.1"/>
    </source>
</evidence>
<reference evidence="13 14" key="1">
    <citation type="submission" date="2020-06" db="EMBL/GenBank/DDBJ databases">
        <authorList>
            <person name="Kang J."/>
        </authorList>
    </citation>
    <scope>NUCLEOTIDE SEQUENCE [LARGE SCALE GENOMIC DNA]</scope>
    <source>
        <strain evidence="13 14">DCY120</strain>
    </source>
</reference>
<keyword evidence="3 9" id="KW-0479">Metal-binding</keyword>
<keyword evidence="14" id="KW-1185">Reference proteome</keyword>
<dbReference type="GO" id="GO:0009229">
    <property type="term" value="P:thiamine diphosphate biosynthetic process"/>
    <property type="evidence" value="ECO:0007669"/>
    <property type="project" value="UniProtKB-UniRule"/>
</dbReference>
<comment type="similarity">
    <text evidence="9 10">Belongs to the thiamine-phosphate synthase family.</text>
</comment>
<feature type="binding site" evidence="9">
    <location>
        <position position="72"/>
    </location>
    <ligand>
        <name>Mg(2+)</name>
        <dbReference type="ChEBI" id="CHEBI:18420"/>
    </ligand>
</feature>
<name>A0A850QYT4_9LACO</name>
<evidence type="ECO:0000256" key="10">
    <source>
        <dbReference type="RuleBase" id="RU003826"/>
    </source>
</evidence>
<feature type="binding site" evidence="9">
    <location>
        <begin position="186"/>
        <end position="187"/>
    </location>
    <ligand>
        <name>2-[(2R,5Z)-2-carboxy-4-methylthiazol-5(2H)-ylidene]ethyl phosphate</name>
        <dbReference type="ChEBI" id="CHEBI:62899"/>
    </ligand>
</feature>
<dbReference type="InterPro" id="IPR013785">
    <property type="entry name" value="Aldolase_TIM"/>
</dbReference>
<organism evidence="13 14">
    <name type="scientific">Bombilactobacillus apium</name>
    <dbReference type="NCBI Taxonomy" id="2675299"/>
    <lineage>
        <taxon>Bacteria</taxon>
        <taxon>Bacillati</taxon>
        <taxon>Bacillota</taxon>
        <taxon>Bacilli</taxon>
        <taxon>Lactobacillales</taxon>
        <taxon>Lactobacillaceae</taxon>
        <taxon>Bombilactobacillus</taxon>
    </lineage>
</organism>
<keyword evidence="4 9" id="KW-0460">Magnesium</keyword>
<accession>A0A850QYT4</accession>
<dbReference type="SUPFAM" id="SSF51391">
    <property type="entry name" value="Thiamin phosphate synthase"/>
    <property type="match status" value="1"/>
</dbReference>
<comment type="catalytic activity">
    <reaction evidence="7 9 10">
        <text>2-(2-carboxy-4-methylthiazol-5-yl)ethyl phosphate + 4-amino-2-methyl-5-(diphosphooxymethyl)pyrimidine + 2 H(+) = thiamine phosphate + CO2 + diphosphate</text>
        <dbReference type="Rhea" id="RHEA:47848"/>
        <dbReference type="ChEBI" id="CHEBI:15378"/>
        <dbReference type="ChEBI" id="CHEBI:16526"/>
        <dbReference type="ChEBI" id="CHEBI:33019"/>
        <dbReference type="ChEBI" id="CHEBI:37575"/>
        <dbReference type="ChEBI" id="CHEBI:57841"/>
        <dbReference type="ChEBI" id="CHEBI:62890"/>
        <dbReference type="EC" id="2.5.1.3"/>
    </reaction>
</comment>
<feature type="binding site" evidence="9">
    <location>
        <position position="71"/>
    </location>
    <ligand>
        <name>4-amino-2-methyl-5-(diphosphooxymethyl)pyrimidine</name>
        <dbReference type="ChEBI" id="CHEBI:57841"/>
    </ligand>
</feature>
<evidence type="ECO:0000256" key="5">
    <source>
        <dbReference type="ARBA" id="ARBA00022977"/>
    </source>
</evidence>
<protein>
    <recommendedName>
        <fullName evidence="9">Thiamine-phosphate synthase</fullName>
        <shortName evidence="9">TP synthase</shortName>
        <shortName evidence="9">TPS</shortName>
        <ecNumber evidence="9">2.5.1.3</ecNumber>
    </recommendedName>
    <alternativeName>
        <fullName evidence="9">Thiamine-phosphate pyrophosphorylase</fullName>
        <shortName evidence="9">TMP pyrophosphorylase</shortName>
        <shortName evidence="9">TMP-PPase</shortName>
    </alternativeName>
</protein>
<dbReference type="Proteomes" id="UP000563523">
    <property type="component" value="Unassembled WGS sequence"/>
</dbReference>
<comment type="cofactor">
    <cofactor evidence="9">
        <name>Mg(2+)</name>
        <dbReference type="ChEBI" id="CHEBI:18420"/>
    </cofactor>
    <text evidence="9">Binds 1 Mg(2+) ion per subunit.</text>
</comment>